<dbReference type="InterPro" id="IPR006667">
    <property type="entry name" value="SLC41_membr_dom"/>
</dbReference>
<evidence type="ECO:0000256" key="5">
    <source>
        <dbReference type="ARBA" id="ARBA00022842"/>
    </source>
</evidence>
<dbReference type="PANTHER" id="PTHR43773">
    <property type="entry name" value="MAGNESIUM TRANSPORTER MGTE"/>
    <property type="match status" value="1"/>
</dbReference>
<dbReference type="GO" id="GO:0046872">
    <property type="term" value="F:metal ion binding"/>
    <property type="evidence" value="ECO:0007669"/>
    <property type="project" value="UniProtKB-KW"/>
</dbReference>
<evidence type="ECO:0000259" key="10">
    <source>
        <dbReference type="PROSITE" id="PS51371"/>
    </source>
</evidence>
<keyword evidence="3 9" id="KW-0813">Transport</keyword>
<evidence type="ECO:0000256" key="9">
    <source>
        <dbReference type="RuleBase" id="RU362011"/>
    </source>
</evidence>
<keyword evidence="7 9" id="KW-0472">Membrane</keyword>
<evidence type="ECO:0000256" key="3">
    <source>
        <dbReference type="ARBA" id="ARBA00022448"/>
    </source>
</evidence>
<keyword evidence="8" id="KW-0129">CBS domain</keyword>
<evidence type="ECO:0000313" key="11">
    <source>
        <dbReference type="EMBL" id="SHF00202.1"/>
    </source>
</evidence>
<reference evidence="11 12" key="1">
    <citation type="submission" date="2016-11" db="EMBL/GenBank/DDBJ databases">
        <authorList>
            <person name="Jaros S."/>
            <person name="Januszkiewicz K."/>
            <person name="Wedrychowicz H."/>
        </authorList>
    </citation>
    <scope>NUCLEOTIDE SEQUENCE [LARGE SCALE GENOMIC DNA]</scope>
    <source>
        <strain evidence="11 12">DSM 2631</strain>
    </source>
</reference>
<dbReference type="OrthoDB" id="9790355at2"/>
<dbReference type="SUPFAM" id="SSF158791">
    <property type="entry name" value="MgtE N-terminal domain-like"/>
    <property type="match status" value="1"/>
</dbReference>
<dbReference type="InterPro" id="IPR046342">
    <property type="entry name" value="CBS_dom_sf"/>
</dbReference>
<name>A0A1M4Y3Z3_9CLOT</name>
<dbReference type="PANTHER" id="PTHR43773:SF1">
    <property type="entry name" value="MAGNESIUM TRANSPORTER MGTE"/>
    <property type="match status" value="1"/>
</dbReference>
<dbReference type="NCBIfam" id="TIGR00400">
    <property type="entry name" value="mgtE"/>
    <property type="match status" value="1"/>
</dbReference>
<evidence type="ECO:0000256" key="7">
    <source>
        <dbReference type="ARBA" id="ARBA00023136"/>
    </source>
</evidence>
<dbReference type="STRING" id="1533.SAMN05443638_12337"/>
<dbReference type="CDD" id="cd04606">
    <property type="entry name" value="CBS_pair_Mg_transporter"/>
    <property type="match status" value="1"/>
</dbReference>
<keyword evidence="12" id="KW-1185">Reference proteome</keyword>
<dbReference type="Gene3D" id="1.10.357.20">
    <property type="entry name" value="SLC41 divalent cation transporters, integral membrane domain"/>
    <property type="match status" value="1"/>
</dbReference>
<dbReference type="InterPro" id="IPR006668">
    <property type="entry name" value="Mg_transptr_MgtE_intracell_dom"/>
</dbReference>
<dbReference type="GO" id="GO:0005886">
    <property type="term" value="C:plasma membrane"/>
    <property type="evidence" value="ECO:0007669"/>
    <property type="project" value="UniProtKB-SubCell"/>
</dbReference>
<dbReference type="Pfam" id="PF01769">
    <property type="entry name" value="MgtE"/>
    <property type="match status" value="1"/>
</dbReference>
<dbReference type="AlphaFoldDB" id="A0A1M4Y3Z3"/>
<organism evidence="11 12">
    <name type="scientific">Clostridium fallax</name>
    <dbReference type="NCBI Taxonomy" id="1533"/>
    <lineage>
        <taxon>Bacteria</taxon>
        <taxon>Bacillati</taxon>
        <taxon>Bacillota</taxon>
        <taxon>Clostridia</taxon>
        <taxon>Eubacteriales</taxon>
        <taxon>Clostridiaceae</taxon>
        <taxon>Clostridium</taxon>
    </lineage>
</organism>
<dbReference type="InterPro" id="IPR038076">
    <property type="entry name" value="MgtE_N_sf"/>
</dbReference>
<dbReference type="GO" id="GO:0015095">
    <property type="term" value="F:magnesium ion transmembrane transporter activity"/>
    <property type="evidence" value="ECO:0007669"/>
    <property type="project" value="UniProtKB-UniRule"/>
</dbReference>
<dbReference type="PROSITE" id="PS51371">
    <property type="entry name" value="CBS"/>
    <property type="match status" value="1"/>
</dbReference>
<keyword evidence="5 9" id="KW-0460">Magnesium</keyword>
<evidence type="ECO:0000256" key="6">
    <source>
        <dbReference type="ARBA" id="ARBA00022989"/>
    </source>
</evidence>
<proteinExistence type="inferred from homology"/>
<sequence length="449" mass="49604">MKNEMDKNELKKFLLHAPQKELVDAVDDIHPADILDLLHDDENQYYIKTILQRLPESIVAEIIDEAEDEEKFEILSKFSDSKQRKIVQEMSSDELTDLVGHLDEEQSKKILEKMTQEEAEDVRQLLTYAPDTAGGIMATEFISIKENMTVKDTLEYLQTAAPDAETAYYIYVLDNVGILKGVISLREIVITSFDTKISEIMNTNVINVTFDTDQEQVGHMFEKYGLLTIPVVDYKDMMLGIVTVDDIMQILRDETTEDIHRLAGIDEGEKVDGTIGQSVKSRLPWLYINLLTAILASATVSLFEGTISKVVILATFMPIVAGMGGNAGTQTLTIIVRGIALGELTFENAKRIFFKEIIVGISTGAATGLAIAILAAIWAGKPIFGVVIGLAMILNMTAATMAGYLVPVALKKLRIDPALASAVFVTTVTDVLGFFFFLGLATLFLPYLM</sequence>
<comment type="similarity">
    <text evidence="2 9">Belongs to the SLC41A transporter family.</text>
</comment>
<feature type="transmembrane region" description="Helical" evidence="9">
    <location>
        <begin position="357"/>
        <end position="377"/>
    </location>
</feature>
<dbReference type="Gene3D" id="3.10.580.10">
    <property type="entry name" value="CBS-domain"/>
    <property type="match status" value="1"/>
</dbReference>
<dbReference type="SMART" id="SM00924">
    <property type="entry name" value="MgtE_N"/>
    <property type="match status" value="1"/>
</dbReference>
<dbReference type="EMBL" id="FQVM01000023">
    <property type="protein sequence ID" value="SHF00202.1"/>
    <property type="molecule type" value="Genomic_DNA"/>
</dbReference>
<dbReference type="InterPro" id="IPR006669">
    <property type="entry name" value="MgtE_transporter"/>
</dbReference>
<dbReference type="InterPro" id="IPR036739">
    <property type="entry name" value="SLC41_membr_dom_sf"/>
</dbReference>
<dbReference type="RefSeq" id="WP_072897034.1">
    <property type="nucleotide sequence ID" value="NZ_FQVM01000023.1"/>
</dbReference>
<dbReference type="SMART" id="SM00116">
    <property type="entry name" value="CBS"/>
    <property type="match status" value="2"/>
</dbReference>
<comment type="subunit">
    <text evidence="9">Homodimer.</text>
</comment>
<comment type="function">
    <text evidence="9">Acts as a magnesium transporter.</text>
</comment>
<keyword evidence="9" id="KW-0479">Metal-binding</keyword>
<feature type="transmembrane region" description="Helical" evidence="9">
    <location>
        <begin position="310"/>
        <end position="336"/>
    </location>
</feature>
<dbReference type="Pfam" id="PF03448">
    <property type="entry name" value="MgtE_N"/>
    <property type="match status" value="1"/>
</dbReference>
<dbReference type="Proteomes" id="UP000184035">
    <property type="component" value="Unassembled WGS sequence"/>
</dbReference>
<dbReference type="Pfam" id="PF00571">
    <property type="entry name" value="CBS"/>
    <property type="match status" value="2"/>
</dbReference>
<evidence type="ECO:0000256" key="1">
    <source>
        <dbReference type="ARBA" id="ARBA00004141"/>
    </source>
</evidence>
<keyword evidence="9" id="KW-1003">Cell membrane</keyword>
<feature type="transmembrane region" description="Helical" evidence="9">
    <location>
        <begin position="418"/>
        <end position="445"/>
    </location>
</feature>
<gene>
    <name evidence="11" type="ORF">SAMN05443638_12337</name>
</gene>
<dbReference type="SUPFAM" id="SSF161093">
    <property type="entry name" value="MgtE membrane domain-like"/>
    <property type="match status" value="1"/>
</dbReference>
<dbReference type="SUPFAM" id="SSF54631">
    <property type="entry name" value="CBS-domain pair"/>
    <property type="match status" value="1"/>
</dbReference>
<evidence type="ECO:0000313" key="12">
    <source>
        <dbReference type="Proteomes" id="UP000184035"/>
    </source>
</evidence>
<keyword evidence="6 9" id="KW-1133">Transmembrane helix</keyword>
<comment type="subcellular location">
    <subcellularLocation>
        <location evidence="9">Cell membrane</location>
        <topology evidence="9">Multi-pass membrane protein</topology>
    </subcellularLocation>
    <subcellularLocation>
        <location evidence="1">Membrane</location>
        <topology evidence="1">Multi-pass membrane protein</topology>
    </subcellularLocation>
</comment>
<protein>
    <recommendedName>
        <fullName evidence="9">Magnesium transporter MgtE</fullName>
    </recommendedName>
</protein>
<dbReference type="Gene3D" id="1.25.60.10">
    <property type="entry name" value="MgtE N-terminal domain-like"/>
    <property type="match status" value="1"/>
</dbReference>
<feature type="domain" description="CBS" evidence="10">
    <location>
        <begin position="201"/>
        <end position="257"/>
    </location>
</feature>
<feature type="transmembrane region" description="Helical" evidence="9">
    <location>
        <begin position="383"/>
        <end position="406"/>
    </location>
</feature>
<evidence type="ECO:0000256" key="4">
    <source>
        <dbReference type="ARBA" id="ARBA00022692"/>
    </source>
</evidence>
<dbReference type="InterPro" id="IPR000644">
    <property type="entry name" value="CBS_dom"/>
</dbReference>
<feature type="transmembrane region" description="Helical" evidence="9">
    <location>
        <begin position="285"/>
        <end position="304"/>
    </location>
</feature>
<accession>A0A1M4Y3Z3</accession>
<evidence type="ECO:0000256" key="2">
    <source>
        <dbReference type="ARBA" id="ARBA00009749"/>
    </source>
</evidence>
<evidence type="ECO:0000256" key="8">
    <source>
        <dbReference type="PROSITE-ProRule" id="PRU00703"/>
    </source>
</evidence>
<keyword evidence="4 9" id="KW-0812">Transmembrane</keyword>